<accession>A0A022KV95</accession>
<dbReference type="SUPFAM" id="SSF51735">
    <property type="entry name" value="NAD(P)-binding Rossmann-fold domains"/>
    <property type="match status" value="1"/>
</dbReference>
<dbReference type="EMBL" id="AORC01000014">
    <property type="protein sequence ID" value="EYT48511.1"/>
    <property type="molecule type" value="Genomic_DNA"/>
</dbReference>
<protein>
    <recommendedName>
        <fullName evidence="1">Trk system potassium uptake protein TrkA</fullName>
    </recommendedName>
</protein>
<evidence type="ECO:0000256" key="1">
    <source>
        <dbReference type="ARBA" id="ARBA00017378"/>
    </source>
</evidence>
<dbReference type="Pfam" id="PF02254">
    <property type="entry name" value="TrkA_N"/>
    <property type="match status" value="1"/>
</dbReference>
<reference evidence="9 10" key="1">
    <citation type="journal article" date="2013" name="Genome Announc.">
        <title>Draft genome sequence of an Actinobacterium, Brachybacterium muris strain UCD-AY4.</title>
        <authorList>
            <person name="Lo J.R."/>
            <person name="Lang J.M."/>
            <person name="Darling A.E."/>
            <person name="Eisen J.A."/>
            <person name="Coil D.A."/>
        </authorList>
    </citation>
    <scope>NUCLEOTIDE SEQUENCE [LARGE SCALE GENOMIC DNA]</scope>
    <source>
        <strain evidence="9 10">UCD-AY4</strain>
    </source>
</reference>
<proteinExistence type="predicted"/>
<keyword evidence="10" id="KW-1185">Reference proteome</keyword>
<evidence type="ECO:0000256" key="4">
    <source>
        <dbReference type="ARBA" id="ARBA00022958"/>
    </source>
</evidence>
<dbReference type="InterPro" id="IPR036721">
    <property type="entry name" value="RCK_C_sf"/>
</dbReference>
<dbReference type="PROSITE" id="PS51201">
    <property type="entry name" value="RCK_N"/>
    <property type="match status" value="1"/>
</dbReference>
<dbReference type="AlphaFoldDB" id="A0A022KV95"/>
<dbReference type="STRING" id="1249481.D641_0111445"/>
<dbReference type="RefSeq" id="WP_017823644.1">
    <property type="nucleotide sequence ID" value="NZ_AORC01000014.1"/>
</dbReference>
<comment type="caution">
    <text evidence="9">The sequence shown here is derived from an EMBL/GenBank/DDBJ whole genome shotgun (WGS) entry which is preliminary data.</text>
</comment>
<evidence type="ECO:0000256" key="5">
    <source>
        <dbReference type="ARBA" id="ARBA00023027"/>
    </source>
</evidence>
<evidence type="ECO:0000259" key="8">
    <source>
        <dbReference type="PROSITE" id="PS51202"/>
    </source>
</evidence>
<dbReference type="OrthoDB" id="9775180at2"/>
<dbReference type="PANTHER" id="PTHR43833:SF5">
    <property type="entry name" value="TRK SYSTEM POTASSIUM UPTAKE PROTEIN TRKA"/>
    <property type="match status" value="1"/>
</dbReference>
<evidence type="ECO:0000313" key="9">
    <source>
        <dbReference type="EMBL" id="EYT48511.1"/>
    </source>
</evidence>
<dbReference type="InterPro" id="IPR036291">
    <property type="entry name" value="NAD(P)-bd_dom_sf"/>
</dbReference>
<dbReference type="Gene3D" id="3.40.50.720">
    <property type="entry name" value="NAD(P)-binding Rossmann-like Domain"/>
    <property type="match status" value="1"/>
</dbReference>
<keyword evidence="4" id="KW-0630">Potassium</keyword>
<keyword evidence="6" id="KW-0406">Ion transport</keyword>
<dbReference type="InterPro" id="IPR050721">
    <property type="entry name" value="Trk_Ktr_HKT_K-transport"/>
</dbReference>
<dbReference type="PRINTS" id="PR00335">
    <property type="entry name" value="KUPTAKETRKA"/>
</dbReference>
<keyword evidence="3" id="KW-0633">Potassium transport</keyword>
<evidence type="ECO:0000256" key="3">
    <source>
        <dbReference type="ARBA" id="ARBA00022538"/>
    </source>
</evidence>
<organism evidence="9 10">
    <name type="scientific">Brachybacterium muris UCD-AY4</name>
    <dbReference type="NCBI Taxonomy" id="1249481"/>
    <lineage>
        <taxon>Bacteria</taxon>
        <taxon>Bacillati</taxon>
        <taxon>Actinomycetota</taxon>
        <taxon>Actinomycetes</taxon>
        <taxon>Micrococcales</taxon>
        <taxon>Dermabacteraceae</taxon>
        <taxon>Brachybacterium</taxon>
    </lineage>
</organism>
<dbReference type="InterPro" id="IPR003148">
    <property type="entry name" value="RCK_N"/>
</dbReference>
<evidence type="ECO:0000259" key="7">
    <source>
        <dbReference type="PROSITE" id="PS51201"/>
    </source>
</evidence>
<evidence type="ECO:0000256" key="2">
    <source>
        <dbReference type="ARBA" id="ARBA00022448"/>
    </source>
</evidence>
<dbReference type="InterPro" id="IPR006036">
    <property type="entry name" value="K_uptake_TrkA"/>
</dbReference>
<name>A0A022KV95_9MICO</name>
<keyword evidence="5" id="KW-0520">NAD</keyword>
<evidence type="ECO:0000313" key="10">
    <source>
        <dbReference type="Proteomes" id="UP000019754"/>
    </source>
</evidence>
<feature type="domain" description="RCK N-terminal" evidence="7">
    <location>
        <begin position="1"/>
        <end position="117"/>
    </location>
</feature>
<keyword evidence="2" id="KW-0813">Transport</keyword>
<dbReference type="Proteomes" id="UP000019754">
    <property type="component" value="Unassembled WGS sequence"/>
</dbReference>
<dbReference type="SUPFAM" id="SSF116726">
    <property type="entry name" value="TrkA C-terminal domain-like"/>
    <property type="match status" value="1"/>
</dbReference>
<dbReference type="InterPro" id="IPR006037">
    <property type="entry name" value="RCK_C"/>
</dbReference>
<dbReference type="Gene3D" id="3.30.70.1450">
    <property type="entry name" value="Regulator of K+ conductance, C-terminal domain"/>
    <property type="match status" value="1"/>
</dbReference>
<dbReference type="PANTHER" id="PTHR43833">
    <property type="entry name" value="POTASSIUM CHANNEL PROTEIN 2-RELATED-RELATED"/>
    <property type="match status" value="1"/>
</dbReference>
<dbReference type="PROSITE" id="PS51202">
    <property type="entry name" value="RCK_C"/>
    <property type="match status" value="1"/>
</dbReference>
<dbReference type="Pfam" id="PF02080">
    <property type="entry name" value="TrkA_C"/>
    <property type="match status" value="1"/>
</dbReference>
<sequence>MRILIVGAGSVGRSIARELLEKQHRITLIDRKVTPERRQVLPGAEWVSGDAGELETLREAAIDEADVLVAATGDDKVNLVVSLLAKTEFLVPRTVARVSHPDNEWMFGPMWGVDVAVSTPRMITALVEEAVSVGRVVRLFQFAGSDTQMVEITLPDASPAVGRTVGSMRWPGGCVPVGIIRDGRPLAPTPHDALESGDELLFMAVQAEVASLEKLLAPPSPADGSDG</sequence>
<gene>
    <name evidence="9" type="ORF">D641_0111445</name>
</gene>
<dbReference type="GO" id="GO:0015079">
    <property type="term" value="F:potassium ion transmembrane transporter activity"/>
    <property type="evidence" value="ECO:0007669"/>
    <property type="project" value="InterPro"/>
</dbReference>
<dbReference type="HOGENOM" id="CLU_046525_2_0_11"/>
<evidence type="ECO:0000256" key="6">
    <source>
        <dbReference type="ARBA" id="ARBA00023065"/>
    </source>
</evidence>
<dbReference type="GO" id="GO:0005886">
    <property type="term" value="C:plasma membrane"/>
    <property type="evidence" value="ECO:0007669"/>
    <property type="project" value="InterPro"/>
</dbReference>
<feature type="domain" description="RCK C-terminal" evidence="8">
    <location>
        <begin position="137"/>
        <end position="218"/>
    </location>
</feature>